<dbReference type="CDD" id="cd03386">
    <property type="entry name" value="PAP2_Aur1_like"/>
    <property type="match status" value="1"/>
</dbReference>
<keyword evidence="1" id="KW-0472">Membrane</keyword>
<evidence type="ECO:0000313" key="4">
    <source>
        <dbReference type="Proteomes" id="UP000190105"/>
    </source>
</evidence>
<name>A0A1T4Y0I5_9CLOT</name>
<dbReference type="InterPro" id="IPR026841">
    <property type="entry name" value="Aur1/Ipt1"/>
</dbReference>
<reference evidence="4" key="1">
    <citation type="submission" date="2017-02" db="EMBL/GenBank/DDBJ databases">
        <authorList>
            <person name="Varghese N."/>
            <person name="Submissions S."/>
        </authorList>
    </citation>
    <scope>NUCLEOTIDE SEQUENCE [LARGE SCALE GENOMIC DNA]</scope>
    <source>
        <strain evidence="4">USBA 833</strain>
    </source>
</reference>
<keyword evidence="1" id="KW-1133">Transmembrane helix</keyword>
<evidence type="ECO:0000256" key="1">
    <source>
        <dbReference type="SAM" id="Phobius"/>
    </source>
</evidence>
<accession>A0A1T4Y0I5</accession>
<feature type="transmembrane region" description="Helical" evidence="1">
    <location>
        <begin position="88"/>
        <end position="106"/>
    </location>
</feature>
<dbReference type="Pfam" id="PF14378">
    <property type="entry name" value="PAP2_3"/>
    <property type="match status" value="1"/>
</dbReference>
<proteinExistence type="predicted"/>
<dbReference type="AlphaFoldDB" id="A0A1T4Y0I5"/>
<dbReference type="OrthoDB" id="9790723at2"/>
<dbReference type="EMBL" id="FUYH01000018">
    <property type="protein sequence ID" value="SKA95312.1"/>
    <property type="molecule type" value="Genomic_DNA"/>
</dbReference>
<feature type="transmembrane region" description="Helical" evidence="1">
    <location>
        <begin position="15"/>
        <end position="35"/>
    </location>
</feature>
<feature type="transmembrane region" description="Helical" evidence="1">
    <location>
        <begin position="55"/>
        <end position="76"/>
    </location>
</feature>
<gene>
    <name evidence="3" type="ORF">SAMN05443428_1183</name>
</gene>
<organism evidence="3 4">
    <name type="scientific">Caloramator quimbayensis</name>
    <dbReference type="NCBI Taxonomy" id="1147123"/>
    <lineage>
        <taxon>Bacteria</taxon>
        <taxon>Bacillati</taxon>
        <taxon>Bacillota</taxon>
        <taxon>Clostridia</taxon>
        <taxon>Eubacteriales</taxon>
        <taxon>Clostridiaceae</taxon>
        <taxon>Caloramator</taxon>
    </lineage>
</organism>
<dbReference type="InterPro" id="IPR036938">
    <property type="entry name" value="PAP2/HPO_sf"/>
</dbReference>
<dbReference type="RefSeq" id="WP_078697166.1">
    <property type="nucleotide sequence ID" value="NZ_FUYH01000018.1"/>
</dbReference>
<protein>
    <submittedName>
        <fullName evidence="3">PAP2 superfamily protein</fullName>
    </submittedName>
</protein>
<dbReference type="Proteomes" id="UP000190105">
    <property type="component" value="Unassembled WGS sequence"/>
</dbReference>
<feature type="transmembrane region" description="Helical" evidence="1">
    <location>
        <begin position="186"/>
        <end position="205"/>
    </location>
</feature>
<sequence length="227" mass="27172">MRKMIEILVKDYKKVAGRLFSLISIIFTSAIYRYLNVYRGRVYHIPTVIDSMIPFNKYFVIPYLGWYIYLGFFLFYYSVVDEKKYFKILWGINAGMMICYIIYYAFPTYVPRPEIHGNDVFDYLMRFVYNRDNPYNCFPSIHVFDAVLFGIYINRDNNLNIFTKIVSSSTVILIIFSTFFVKQHYIYDAVSGIFIAWLIYILFNYKEVIVKLQEKQAVYKLENKIGE</sequence>
<keyword evidence="4" id="KW-1185">Reference proteome</keyword>
<feature type="transmembrane region" description="Helical" evidence="1">
    <location>
        <begin position="161"/>
        <end position="180"/>
    </location>
</feature>
<keyword evidence="1" id="KW-0812">Transmembrane</keyword>
<dbReference type="STRING" id="1147123.SAMN05443428_1183"/>
<evidence type="ECO:0000313" key="3">
    <source>
        <dbReference type="EMBL" id="SKA95312.1"/>
    </source>
</evidence>
<feature type="domain" description="Inositolphosphotransferase Aur1/Ipt1" evidence="2">
    <location>
        <begin position="67"/>
        <end position="202"/>
    </location>
</feature>
<dbReference type="GO" id="GO:0016020">
    <property type="term" value="C:membrane"/>
    <property type="evidence" value="ECO:0007669"/>
    <property type="project" value="UniProtKB-SubCell"/>
</dbReference>
<dbReference type="SUPFAM" id="SSF48317">
    <property type="entry name" value="Acid phosphatase/Vanadium-dependent haloperoxidase"/>
    <property type="match status" value="1"/>
</dbReference>
<evidence type="ECO:0000259" key="2">
    <source>
        <dbReference type="Pfam" id="PF14378"/>
    </source>
</evidence>